<dbReference type="EMBL" id="JAKCXM010000375">
    <property type="protein sequence ID" value="KAJ0394915.1"/>
    <property type="molecule type" value="Genomic_DNA"/>
</dbReference>
<sequence length="1540" mass="173222">MHHAVEPSATAAASVEEIKTFRRASATSSALTTTTRLHVYCSNSLYVVWKLITCALHVGCTAYFVLAGLVYSFLPRTRLVWSLCTYTSTLHSSQFLARLLCILSDTVLDFVATIGVPVVLAVSYLRDFDWAVLDWKFERYYEDKWFVNYVRPWFVRDKACALIEINCHPFVPHHFTVGNLSEMTLVLGRLESYSLSQINIRHCRALEMPPSLDRYRQLLGIKLYNVSLALWSDDAALRNAFHPKMSYLFCVRTTFLNHTLPSGLTAVDYPQSTLYVAYKLSIYALHCGCTAYFLLAAYTYSYLPTTQLSWSLSTYTSTLDSSQFPAISRVHYVMATMFFAVLFLTREFVETGLQSYQAYQMTHQSPRLTLNRIFVALLVINCWSSSLVHLIVRDRALQRLLCILSDTILDFVATIGVPVVLAVSYLPDFDYTRLDWFYEKYYEDKWFVNYVIECPVVLLGSWFEVCARMTLSLSLLSSLNRMNKLVARRRLRAIGPVPSTLASTTPIHVPISTTLYTEQSAWGRWSQRVVTWGHRCLAVYGALVMVVHLHSEYGSSPAGCLIEVRPWFVRDKACALIEINCHPFVPHHFTVGNLSEMTHVLGRLESYSLSQINIRHCRALEMPPSLDRYRQLLGIKLYNVSLASWSDDAALRNAFHPKMSYLFCVRTTFLNHTLPSGLTAVDYPSKLLDVELIFTNVRSLPSDLDEKWPTDMVLYVEYGEFEQLPACLARLRAFQLHLTGNPLTSLDPAVLMSPGLDYLSLGFTKLTRLPDAIDPRAVKALRRLRLEHTNVSALPSWMNDDFGRPPKVFMAGTPLSIAPTMHLARSDTVSPHLKPEDRPLAGPKAVEASGAVRKALEVKGKDLSDPAAQDVSGEPNPPPGVDLAPVGRVLALLSLDLLHVICAGYFILAGILYRALPDKELAAFLDLYALALPSHNFRLIGNVHFVLAALHLASLAWHCLSNRRCRRRHRGQPVRPRSAAAPTPVRLVSHTLRAFEGVMDAVFGSHGLFGIESDHFDVLFLVRETVETLLQANQAYRMSRLVPRVGLNRFYIVVLVINCWMSPLVHHFVKRKSLQRLLCVLSDVLLDFVTAIGVPVVLTVTYIQGYDRERGNFPFSNWYNDVWVVNFMNESTIVLFGSWFDAFSRLIFSVSLLLCLEDARQLIKPRASSGISSSSGANARVAASMDRKVSSRLHSALRVASAISKSRRIQRIVRMGHNTIAFVGTVLALLHLHAAFKWTTKLCALEVNPWLTRRPACALLELSCRGLTSPPTLDGVLNDLDGPSLAHIVLRHCQDVNVPPQIQRFPNLLGIKMYNASVSAWPADAALEEEHHKMLRFAFFVRCEFPGHALPDGLISRQFPTMLRDLEFTITNLRALPSDLHTRWPEYIVFWVEYAELTEMPATLSSMVLWDLALTGNPISRVDAALLTRPGFHELGMSATNVTTLPELGVDSDSSLVSLEAIKLQYSNLSALPSWMDDAFLERCTVYAGATPLCRLIQEATVSNASADALDARYQRINCDEDGIDSVMYYPLFLEEDSEI</sequence>
<dbReference type="SUPFAM" id="SSF52058">
    <property type="entry name" value="L domain-like"/>
    <property type="match status" value="2"/>
</dbReference>
<feature type="transmembrane region" description="Helical" evidence="2">
    <location>
        <begin position="369"/>
        <end position="391"/>
    </location>
</feature>
<reference evidence="3" key="1">
    <citation type="submission" date="2021-12" db="EMBL/GenBank/DDBJ databases">
        <title>Prjna785345.</title>
        <authorList>
            <person name="Rujirawat T."/>
            <person name="Krajaejun T."/>
        </authorList>
    </citation>
    <scope>NUCLEOTIDE SEQUENCE</scope>
    <source>
        <strain evidence="3">Pi057C3</strain>
    </source>
</reference>
<evidence type="ECO:0000256" key="2">
    <source>
        <dbReference type="SAM" id="Phobius"/>
    </source>
</evidence>
<comment type="caution">
    <text evidence="3">The sequence shown here is derived from an EMBL/GenBank/DDBJ whole genome shotgun (WGS) entry which is preliminary data.</text>
</comment>
<feature type="transmembrane region" description="Helical" evidence="2">
    <location>
        <begin position="1077"/>
        <end position="1103"/>
    </location>
</feature>
<organism evidence="3 4">
    <name type="scientific">Pythium insidiosum</name>
    <name type="common">Pythiosis disease agent</name>
    <dbReference type="NCBI Taxonomy" id="114742"/>
    <lineage>
        <taxon>Eukaryota</taxon>
        <taxon>Sar</taxon>
        <taxon>Stramenopiles</taxon>
        <taxon>Oomycota</taxon>
        <taxon>Peronosporomycetes</taxon>
        <taxon>Pythiales</taxon>
        <taxon>Pythiaceae</taxon>
        <taxon>Pythium</taxon>
    </lineage>
</organism>
<keyword evidence="2" id="KW-0472">Membrane</keyword>
<evidence type="ECO:0000313" key="4">
    <source>
        <dbReference type="Proteomes" id="UP001209570"/>
    </source>
</evidence>
<dbReference type="Proteomes" id="UP001209570">
    <property type="component" value="Unassembled WGS sequence"/>
</dbReference>
<keyword evidence="2" id="KW-0812">Transmembrane</keyword>
<feature type="region of interest" description="Disordered" evidence="1">
    <location>
        <begin position="827"/>
        <end position="848"/>
    </location>
</feature>
<dbReference type="InterPro" id="IPR032675">
    <property type="entry name" value="LRR_dom_sf"/>
</dbReference>
<proteinExistence type="predicted"/>
<feature type="transmembrane region" description="Helical" evidence="2">
    <location>
        <begin position="446"/>
        <end position="467"/>
    </location>
</feature>
<accession>A0AAD5Q3F7</accession>
<keyword evidence="2" id="KW-1133">Transmembrane helix</keyword>
<protein>
    <submittedName>
        <fullName evidence="3">Uncharacterized protein</fullName>
    </submittedName>
</protein>
<gene>
    <name evidence="3" type="ORF">P43SY_009103</name>
</gene>
<feature type="transmembrane region" description="Helical" evidence="2">
    <location>
        <begin position="330"/>
        <end position="349"/>
    </location>
</feature>
<evidence type="ECO:0000256" key="1">
    <source>
        <dbReference type="SAM" id="MobiDB-lite"/>
    </source>
</evidence>
<dbReference type="Gene3D" id="3.80.10.10">
    <property type="entry name" value="Ribonuclease Inhibitor"/>
    <property type="match status" value="2"/>
</dbReference>
<feature type="transmembrane region" description="Helical" evidence="2">
    <location>
        <begin position="1215"/>
        <end position="1236"/>
    </location>
</feature>
<evidence type="ECO:0000313" key="3">
    <source>
        <dbReference type="EMBL" id="KAJ0394915.1"/>
    </source>
</evidence>
<feature type="transmembrane region" description="Helical" evidence="2">
    <location>
        <begin position="280"/>
        <end position="303"/>
    </location>
</feature>
<keyword evidence="4" id="KW-1185">Reference proteome</keyword>
<feature type="transmembrane region" description="Helical" evidence="2">
    <location>
        <begin position="403"/>
        <end position="426"/>
    </location>
</feature>
<feature type="transmembrane region" description="Helical" evidence="2">
    <location>
        <begin position="47"/>
        <end position="74"/>
    </location>
</feature>
<feature type="transmembrane region" description="Helical" evidence="2">
    <location>
        <begin position="936"/>
        <end position="960"/>
    </location>
</feature>
<name>A0AAD5Q3F7_PYTIN</name>